<evidence type="ECO:0000313" key="5">
    <source>
        <dbReference type="Proteomes" id="UP000011096"/>
    </source>
</evidence>
<dbReference type="Gene3D" id="3.40.50.720">
    <property type="entry name" value="NAD(P)-binding Rossmann-like Domain"/>
    <property type="match status" value="1"/>
</dbReference>
<dbReference type="Pfam" id="PF14833">
    <property type="entry name" value="NAD_binding_11"/>
    <property type="match status" value="1"/>
</dbReference>
<sequence length="406" mass="43180">MAQPEVGFLGLGAMGGGMANQLVKKGFSVSCYDVYPPSVAKLVEAGARAAGSPAESARAAEVLVIMVVGPSQASSVLFDEGTGAVHGLRRDSIVIITSTVPPEFCEELRCRLHEEFGRRDVTLLDCPVSGGTTGAAAGTLTIFSSGPDDCLDRARPVLEGMSTKLYRIPGGIGSGSKAKMCHQIPAEVQIALCNEIMAFAARAGLNTREVFDAIQNSDGWSWINGNRIPHMLDGDSGVYSAFPNSLKDSSIIVNHSRVVSFPVFLSAAAEQVFEAGIHAGWTKQDDSTLWRLYLSQYPEDTIHQMTKPGCTLIARQDMVSIQDVIDICAGSHLAISAETMGFTDAVGLDTSVMYKIFSQAAGASTQFIEQVPKMSSPSWSLHDVSEAKGILKRMASSPGPILVVFE</sequence>
<evidence type="ECO:0000313" key="3">
    <source>
        <dbReference type="EMBL" id="ELA31233.1"/>
    </source>
</evidence>
<dbReference type="SUPFAM" id="SSF48179">
    <property type="entry name" value="6-phosphogluconate dehydrogenase C-terminal domain-like"/>
    <property type="match status" value="1"/>
</dbReference>
<dbReference type="PANTHER" id="PTHR43060:SF17">
    <property type="entry name" value="L-THREONATE DEHYDROGENASE"/>
    <property type="match status" value="1"/>
</dbReference>
<dbReference type="GO" id="GO:0051287">
    <property type="term" value="F:NAD binding"/>
    <property type="evidence" value="ECO:0007669"/>
    <property type="project" value="InterPro"/>
</dbReference>
<dbReference type="InterPro" id="IPR029154">
    <property type="entry name" value="HIBADH-like_NADP-bd"/>
</dbReference>
<name>L2FZQ0_COLFN</name>
<protein>
    <submittedName>
        <fullName evidence="3">Ketose-bisphosphate aldolase class-ii-like protein</fullName>
    </submittedName>
    <submittedName>
        <fullName evidence="4">L-threonate dehydrogenase</fullName>
    </submittedName>
</protein>
<keyword evidence="5" id="KW-1185">Reference proteome</keyword>
<evidence type="ECO:0000259" key="1">
    <source>
        <dbReference type="Pfam" id="PF03446"/>
    </source>
</evidence>
<dbReference type="GeneID" id="43606904"/>
<dbReference type="EMBL" id="KB020759">
    <property type="protein sequence ID" value="ELA31233.1"/>
    <property type="molecule type" value="Genomic_DNA"/>
</dbReference>
<dbReference type="OrthoDB" id="48988at2759"/>
<dbReference type="Gene3D" id="1.10.1040.10">
    <property type="entry name" value="N-(1-d-carboxylethyl)-l-norvaline Dehydrogenase, domain 2"/>
    <property type="match status" value="2"/>
</dbReference>
<dbReference type="InterPro" id="IPR006115">
    <property type="entry name" value="6PGDH_NADP-bd"/>
</dbReference>
<evidence type="ECO:0000259" key="2">
    <source>
        <dbReference type="Pfam" id="PF14833"/>
    </source>
</evidence>
<feature type="domain" description="3-hydroxyisobutyrate dehydrogenase-like NAD-binding" evidence="2">
    <location>
        <begin position="173"/>
        <end position="293"/>
    </location>
</feature>
<dbReference type="SUPFAM" id="SSF51735">
    <property type="entry name" value="NAD(P)-binding Rossmann-fold domains"/>
    <property type="match status" value="1"/>
</dbReference>
<dbReference type="AlphaFoldDB" id="L2FZQ0"/>
<dbReference type="RefSeq" id="XP_031892633.2">
    <property type="nucleotide sequence ID" value="XM_032022711.2"/>
</dbReference>
<dbReference type="PANTHER" id="PTHR43060">
    <property type="entry name" value="3-HYDROXYISOBUTYRATE DEHYDROGENASE-LIKE 1, MITOCHONDRIAL-RELATED"/>
    <property type="match status" value="1"/>
</dbReference>
<dbReference type="HOGENOM" id="CLU_035117_1_2_1"/>
<feature type="domain" description="6-phosphogluconate dehydrogenase NADP-binding" evidence="1">
    <location>
        <begin position="5"/>
        <end position="166"/>
    </location>
</feature>
<reference evidence="4 5" key="3">
    <citation type="submission" date="2020-04" db="EMBL/GenBank/DDBJ databases">
        <title>Genome sequencing and assembly of multiple isolates from the Colletotrichum gloeosporioides species complex.</title>
        <authorList>
            <person name="Gan P."/>
            <person name="Shirasu K."/>
        </authorList>
    </citation>
    <scope>NUCLEOTIDE SEQUENCE [LARGE SCALE GENOMIC DNA]</scope>
    <source>
        <strain evidence="4 5">Nara gc5</strain>
    </source>
</reference>
<dbReference type="GO" id="GO:0050661">
    <property type="term" value="F:NADP binding"/>
    <property type="evidence" value="ECO:0007669"/>
    <property type="project" value="InterPro"/>
</dbReference>
<organism evidence="3">
    <name type="scientific">Colletotrichum fructicola (strain Nara gc5)</name>
    <name type="common">Anthracnose fungus</name>
    <name type="synonym">Colletotrichum gloeosporioides (strain Nara gc5)</name>
    <dbReference type="NCBI Taxonomy" id="1213859"/>
    <lineage>
        <taxon>Eukaryota</taxon>
        <taxon>Fungi</taxon>
        <taxon>Dikarya</taxon>
        <taxon>Ascomycota</taxon>
        <taxon>Pezizomycotina</taxon>
        <taxon>Sordariomycetes</taxon>
        <taxon>Hypocreomycetidae</taxon>
        <taxon>Glomerellales</taxon>
        <taxon>Glomerellaceae</taxon>
        <taxon>Colletotrichum</taxon>
        <taxon>Colletotrichum gloeosporioides species complex</taxon>
    </lineage>
</organism>
<gene>
    <name evidence="4" type="primary">ltnD-0</name>
    <name evidence="3" type="ORF">CGGC5_8624</name>
    <name evidence="4" type="ORF">CGGC5_v010693</name>
</gene>
<dbReference type="Pfam" id="PF03446">
    <property type="entry name" value="NAD_binding_2"/>
    <property type="match status" value="1"/>
</dbReference>
<reference evidence="3" key="1">
    <citation type="submission" date="2012-08" db="EMBL/GenBank/DDBJ databases">
        <title>Genome analysis of Colletotrichum orbiculare and Colletotrichum fructicola.</title>
        <authorList>
            <person name="Gan P.H.P."/>
            <person name="Ikeda K."/>
            <person name="Irieda H."/>
            <person name="Narusaka M."/>
            <person name="O'Connell R.J."/>
            <person name="Narusaka Y."/>
            <person name="Takano Y."/>
            <person name="Kubo Y."/>
            <person name="Shirasu K."/>
        </authorList>
    </citation>
    <scope>NUCLEOTIDE SEQUENCE</scope>
    <source>
        <strain evidence="3">Nara gc5</strain>
    </source>
</reference>
<proteinExistence type="predicted"/>
<dbReference type="STRING" id="1213859.L2FZQ0"/>
<reference evidence="4 5" key="2">
    <citation type="submission" date="2012-08" db="EMBL/GenBank/DDBJ databases">
        <authorList>
            <person name="Gan P.H.P."/>
            <person name="Ikeda K."/>
            <person name="Irieda H."/>
            <person name="Narusaka M."/>
            <person name="O'Connell R.J."/>
            <person name="Narusaka Y."/>
            <person name="Takano Y."/>
            <person name="Kubo Y."/>
            <person name="Shirasu K."/>
        </authorList>
    </citation>
    <scope>NUCLEOTIDE SEQUENCE [LARGE SCALE GENOMIC DNA]</scope>
    <source>
        <strain evidence="4 5">Nara gc5</strain>
    </source>
</reference>
<dbReference type="InterPro" id="IPR013328">
    <property type="entry name" value="6PGD_dom2"/>
</dbReference>
<dbReference type="InterPro" id="IPR008927">
    <property type="entry name" value="6-PGluconate_DH-like_C_sf"/>
</dbReference>
<dbReference type="Proteomes" id="UP000011096">
    <property type="component" value="Unassembled WGS sequence"/>
</dbReference>
<evidence type="ECO:0000313" key="4">
    <source>
        <dbReference type="EMBL" id="KAF4480270.1"/>
    </source>
</evidence>
<dbReference type="InterPro" id="IPR036291">
    <property type="entry name" value="NAD(P)-bd_dom_sf"/>
</dbReference>
<accession>L2FZQ0</accession>
<dbReference type="InParanoid" id="L2FZQ0"/>
<dbReference type="EMBL" id="ANPB02000006">
    <property type="protein sequence ID" value="KAF4480270.1"/>
    <property type="molecule type" value="Genomic_DNA"/>
</dbReference>